<gene>
    <name evidence="1" type="ORF">Dbus_chr2Rg829</name>
</gene>
<reference evidence="1 2" key="1">
    <citation type="submission" date="2015-08" db="EMBL/GenBank/DDBJ databases">
        <title>Ancestral chromatin configuration constrains chromatin evolution on differentiating sex chromosomes in Drosophila.</title>
        <authorList>
            <person name="Zhou Q."/>
            <person name="Bachtrog D."/>
        </authorList>
    </citation>
    <scope>NUCLEOTIDE SEQUENCE [LARGE SCALE GENOMIC DNA]</scope>
    <source>
        <tissue evidence="1">Whole larvae</tissue>
    </source>
</reference>
<dbReference type="Pfam" id="PF06477">
    <property type="entry name" value="DUF1091"/>
    <property type="match status" value="3"/>
</dbReference>
<dbReference type="PANTHER" id="PTHR20898">
    <property type="entry name" value="DAEDALUS ON 3-RELATED-RELATED"/>
    <property type="match status" value="1"/>
</dbReference>
<dbReference type="OMA" id="HETMINF"/>
<dbReference type="Proteomes" id="UP000494163">
    <property type="component" value="Chromosome 2R"/>
</dbReference>
<dbReference type="PANTHER" id="PTHR20898:SF0">
    <property type="entry name" value="DAEDALUS ON 3-RELATED"/>
    <property type="match status" value="1"/>
</dbReference>
<feature type="non-terminal residue" evidence="1">
    <location>
        <position position="1"/>
    </location>
</feature>
<dbReference type="InterPro" id="IPR010512">
    <property type="entry name" value="DUF1091"/>
</dbReference>
<dbReference type="SMART" id="SM00697">
    <property type="entry name" value="DM8"/>
    <property type="match status" value="2"/>
</dbReference>
<sequence length="361" mass="41234">RALLLLLVGGTAWAINIRYTGLKCQSVDTTYCIIEHCVMKPMRRGVKQVTGVVKLLKLPVSNISLTLQLQRRGQSKQILYSVSIDGCKFWDTKRRNPIANALYKYFRFDAYTNMNHSCPYNLIMDIGHRGQRSGLYSVSIDGCKFFENKRKNPFALGMYQAYGIGIYSNLNHTCPYNHDIIVHNALVEESLKVQIPFSHAASTVGYKVKFTGIECRTVDKSFCNVQKCEMKAVSRGVKEISIYVKMLQVPVSNLTVGLKVKRRAHSARPMYQVIVDGCKFIQTTRRNPVANAVYKFLKFDTYSNLNHSCPYDHDLIMDRMRVDDSLSFQMPIGLGSFVIQTHWFAYNVLRGTININVEFMD</sequence>
<dbReference type="EMBL" id="CP012524">
    <property type="protein sequence ID" value="ALC41250.1"/>
    <property type="molecule type" value="Genomic_DNA"/>
</dbReference>
<dbReference type="OrthoDB" id="8022954at2759"/>
<organism evidence="1 2">
    <name type="scientific">Drosophila busckii</name>
    <name type="common">Fruit fly</name>
    <dbReference type="NCBI Taxonomy" id="30019"/>
    <lineage>
        <taxon>Eukaryota</taxon>
        <taxon>Metazoa</taxon>
        <taxon>Ecdysozoa</taxon>
        <taxon>Arthropoda</taxon>
        <taxon>Hexapoda</taxon>
        <taxon>Insecta</taxon>
        <taxon>Pterygota</taxon>
        <taxon>Neoptera</taxon>
        <taxon>Endopterygota</taxon>
        <taxon>Diptera</taxon>
        <taxon>Brachycera</taxon>
        <taxon>Muscomorpha</taxon>
        <taxon>Ephydroidea</taxon>
        <taxon>Drosophilidae</taxon>
        <taxon>Drosophila</taxon>
    </lineage>
</organism>
<protein>
    <submittedName>
        <fullName evidence="1">CG33632</fullName>
    </submittedName>
</protein>
<proteinExistence type="predicted"/>
<keyword evidence="2" id="KW-1185">Reference proteome</keyword>
<name>A0A0M4EUA9_DROBS</name>
<dbReference type="AlphaFoldDB" id="A0A0M4EUA9"/>
<evidence type="ECO:0000313" key="2">
    <source>
        <dbReference type="Proteomes" id="UP000494163"/>
    </source>
</evidence>
<evidence type="ECO:0000313" key="1">
    <source>
        <dbReference type="EMBL" id="ALC41250.1"/>
    </source>
</evidence>
<accession>A0A0M4EUA9</accession>